<dbReference type="GO" id="GO:0043565">
    <property type="term" value="F:sequence-specific DNA binding"/>
    <property type="evidence" value="ECO:0007669"/>
    <property type="project" value="InterPro"/>
</dbReference>
<dbReference type="PANTHER" id="PTHR46796">
    <property type="entry name" value="HTH-TYPE TRANSCRIPTIONAL ACTIVATOR RHAS-RELATED"/>
    <property type="match status" value="1"/>
</dbReference>
<dbReference type="PANTHER" id="PTHR46796:SF7">
    <property type="entry name" value="ARAC FAMILY TRANSCRIPTIONAL REGULATOR"/>
    <property type="match status" value="1"/>
</dbReference>
<reference evidence="6" key="1">
    <citation type="submission" date="2019-07" db="EMBL/GenBank/DDBJ databases">
        <title>Shewanella sp. YLB-08 draft genomic sequence.</title>
        <authorList>
            <person name="Yu L."/>
        </authorList>
    </citation>
    <scope>NUCLEOTIDE SEQUENCE [LARGE SCALE GENOMIC DNA]</scope>
    <source>
        <strain evidence="6">JCM 20706</strain>
    </source>
</reference>
<name>A0A553JKD9_SHEHA</name>
<dbReference type="Pfam" id="PF12852">
    <property type="entry name" value="Cupin_6"/>
    <property type="match status" value="1"/>
</dbReference>
<evidence type="ECO:0000256" key="3">
    <source>
        <dbReference type="ARBA" id="ARBA00023163"/>
    </source>
</evidence>
<dbReference type="EMBL" id="VKGK01000025">
    <property type="protein sequence ID" value="TRY12913.1"/>
    <property type="molecule type" value="Genomic_DNA"/>
</dbReference>
<accession>A0A553JKD9</accession>
<evidence type="ECO:0000256" key="2">
    <source>
        <dbReference type="ARBA" id="ARBA00023125"/>
    </source>
</evidence>
<dbReference type="InterPro" id="IPR018062">
    <property type="entry name" value="HTH_AraC-typ_CS"/>
</dbReference>
<dbReference type="AlphaFoldDB" id="A0A553JKD9"/>
<protein>
    <submittedName>
        <fullName evidence="5">AraC family transcriptional regulator</fullName>
    </submittedName>
</protein>
<gene>
    <name evidence="5" type="ORF">FN961_18355</name>
</gene>
<evidence type="ECO:0000256" key="1">
    <source>
        <dbReference type="ARBA" id="ARBA00023015"/>
    </source>
</evidence>
<keyword evidence="2" id="KW-0238">DNA-binding</keyword>
<dbReference type="InterPro" id="IPR018060">
    <property type="entry name" value="HTH_AraC"/>
</dbReference>
<comment type="caution">
    <text evidence="5">The sequence shown here is derived from an EMBL/GenBank/DDBJ whole genome shotgun (WGS) entry which is preliminary data.</text>
</comment>
<dbReference type="InterPro" id="IPR050204">
    <property type="entry name" value="AraC_XylS_family_regulators"/>
</dbReference>
<dbReference type="GO" id="GO:0003700">
    <property type="term" value="F:DNA-binding transcription factor activity"/>
    <property type="evidence" value="ECO:0007669"/>
    <property type="project" value="InterPro"/>
</dbReference>
<proteinExistence type="predicted"/>
<dbReference type="OrthoDB" id="9783876at2"/>
<dbReference type="SUPFAM" id="SSF46689">
    <property type="entry name" value="Homeodomain-like"/>
    <property type="match status" value="2"/>
</dbReference>
<dbReference type="Pfam" id="PF12833">
    <property type="entry name" value="HTH_18"/>
    <property type="match status" value="1"/>
</dbReference>
<dbReference type="PROSITE" id="PS00041">
    <property type="entry name" value="HTH_ARAC_FAMILY_1"/>
    <property type="match status" value="1"/>
</dbReference>
<organism evidence="5 6">
    <name type="scientific">Shewanella hanedai</name>
    <name type="common">Alteromonas hanedai</name>
    <dbReference type="NCBI Taxonomy" id="25"/>
    <lineage>
        <taxon>Bacteria</taxon>
        <taxon>Pseudomonadati</taxon>
        <taxon>Pseudomonadota</taxon>
        <taxon>Gammaproteobacteria</taxon>
        <taxon>Alteromonadales</taxon>
        <taxon>Shewanellaceae</taxon>
        <taxon>Shewanella</taxon>
    </lineage>
</organism>
<keyword evidence="1" id="KW-0805">Transcription regulation</keyword>
<dbReference type="Proteomes" id="UP000318126">
    <property type="component" value="Unassembled WGS sequence"/>
</dbReference>
<keyword evidence="6" id="KW-1185">Reference proteome</keyword>
<dbReference type="PROSITE" id="PS01124">
    <property type="entry name" value="HTH_ARAC_FAMILY_2"/>
    <property type="match status" value="1"/>
</dbReference>
<dbReference type="InterPro" id="IPR032783">
    <property type="entry name" value="AraC_lig"/>
</dbReference>
<sequence length="324" mass="35966">MSMANSNLELNGVRDLSMEEGPYLDVLSDVLRAIRLYASSYYCAEFSSPWGIDEPQAECGTFHVVIRGNAWLMTEELTSPIFLSTGDIIAFPTGSPHQVSDQLGCQLMAGGEVLKRIRSNRSPFSDGQSVVTLLCGYFQYQTDTGLPLLRDMPSMLHIKTEEEPELAWLNHLIKTLAYESRSLQPGNAVVVDRLTEVLVIQLLRWHMSRQQNTPGYFQALGDDKLSRALSLIHQEPGKAWTVESLGLAVSMSRTSFANRFQSIVGMTPLAYLSQWRMHIAHGLLAEGKLSMLSIAETVGYKSEASFGKAFKKIMGISPGKVTKR</sequence>
<evidence type="ECO:0000313" key="5">
    <source>
        <dbReference type="EMBL" id="TRY12913.1"/>
    </source>
</evidence>
<evidence type="ECO:0000313" key="6">
    <source>
        <dbReference type="Proteomes" id="UP000318126"/>
    </source>
</evidence>
<dbReference type="InterPro" id="IPR009057">
    <property type="entry name" value="Homeodomain-like_sf"/>
</dbReference>
<dbReference type="SMART" id="SM00342">
    <property type="entry name" value="HTH_ARAC"/>
    <property type="match status" value="1"/>
</dbReference>
<dbReference type="Gene3D" id="1.10.10.60">
    <property type="entry name" value="Homeodomain-like"/>
    <property type="match status" value="2"/>
</dbReference>
<feature type="domain" description="HTH araC/xylS-type" evidence="4">
    <location>
        <begin position="226"/>
        <end position="324"/>
    </location>
</feature>
<dbReference type="RefSeq" id="WP_144041630.1">
    <property type="nucleotide sequence ID" value="NZ_BMPL01000023.1"/>
</dbReference>
<keyword evidence="3" id="KW-0804">Transcription</keyword>
<evidence type="ECO:0000259" key="4">
    <source>
        <dbReference type="PROSITE" id="PS01124"/>
    </source>
</evidence>